<feature type="domain" description="HTH rpiR-type" evidence="4">
    <location>
        <begin position="3"/>
        <end position="79"/>
    </location>
</feature>
<dbReference type="Gene3D" id="1.10.10.10">
    <property type="entry name" value="Winged helix-like DNA-binding domain superfamily/Winged helix DNA-binding domain"/>
    <property type="match status" value="1"/>
</dbReference>
<dbReference type="AlphaFoldDB" id="W6A738"/>
<dbReference type="CDD" id="cd05013">
    <property type="entry name" value="SIS_RpiR"/>
    <property type="match status" value="1"/>
</dbReference>
<dbReference type="InterPro" id="IPR036388">
    <property type="entry name" value="WH-like_DNA-bd_sf"/>
</dbReference>
<dbReference type="InterPro" id="IPR047640">
    <property type="entry name" value="RpiR-like"/>
</dbReference>
<keyword evidence="3" id="KW-0804">Transcription</keyword>
<dbReference type="GO" id="GO:1901135">
    <property type="term" value="P:carbohydrate derivative metabolic process"/>
    <property type="evidence" value="ECO:0007669"/>
    <property type="project" value="InterPro"/>
</dbReference>
<dbReference type="GO" id="GO:0097367">
    <property type="term" value="F:carbohydrate derivative binding"/>
    <property type="evidence" value="ECO:0007669"/>
    <property type="project" value="InterPro"/>
</dbReference>
<gene>
    <name evidence="6" type="ORF">SCULI_v1c04400</name>
</gene>
<proteinExistence type="predicted"/>
<dbReference type="Gene3D" id="3.40.50.10490">
    <property type="entry name" value="Glucose-6-phosphate isomerase like protein, domain 1"/>
    <property type="match status" value="1"/>
</dbReference>
<dbReference type="HOGENOM" id="CLU_055769_0_3_14"/>
<dbReference type="PROSITE" id="PS51464">
    <property type="entry name" value="SIS"/>
    <property type="match status" value="1"/>
</dbReference>
<protein>
    <submittedName>
        <fullName evidence="6">Transcriptional regulator</fullName>
    </submittedName>
</protein>
<dbReference type="GO" id="GO:0003677">
    <property type="term" value="F:DNA binding"/>
    <property type="evidence" value="ECO:0007669"/>
    <property type="project" value="UniProtKB-KW"/>
</dbReference>
<evidence type="ECO:0000259" key="5">
    <source>
        <dbReference type="PROSITE" id="PS51464"/>
    </source>
</evidence>
<keyword evidence="7" id="KW-1185">Reference proteome</keyword>
<feature type="domain" description="SIS" evidence="5">
    <location>
        <begin position="118"/>
        <end position="260"/>
    </location>
</feature>
<dbReference type="KEGG" id="scq:SCULI_v1c04400"/>
<dbReference type="Proteomes" id="UP000019267">
    <property type="component" value="Chromosome"/>
</dbReference>
<dbReference type="InterPro" id="IPR001347">
    <property type="entry name" value="SIS_dom"/>
</dbReference>
<dbReference type="PANTHER" id="PTHR30514">
    <property type="entry name" value="GLUCOKINASE"/>
    <property type="match status" value="1"/>
</dbReference>
<dbReference type="Pfam" id="PF01380">
    <property type="entry name" value="SIS"/>
    <property type="match status" value="1"/>
</dbReference>
<dbReference type="InterPro" id="IPR009057">
    <property type="entry name" value="Homeodomain-like_sf"/>
</dbReference>
<organism evidence="6 7">
    <name type="scientific">Spiroplasma culicicola AES-1</name>
    <dbReference type="NCBI Taxonomy" id="1276246"/>
    <lineage>
        <taxon>Bacteria</taxon>
        <taxon>Bacillati</taxon>
        <taxon>Mycoplasmatota</taxon>
        <taxon>Mollicutes</taxon>
        <taxon>Entomoplasmatales</taxon>
        <taxon>Spiroplasmataceae</taxon>
        <taxon>Spiroplasma</taxon>
    </lineage>
</organism>
<dbReference type="STRING" id="1276246.SCULI_v1c04400"/>
<dbReference type="EMBL" id="CP006681">
    <property type="protein sequence ID" value="AHI52781.1"/>
    <property type="molecule type" value="Genomic_DNA"/>
</dbReference>
<evidence type="ECO:0000256" key="2">
    <source>
        <dbReference type="ARBA" id="ARBA00023125"/>
    </source>
</evidence>
<name>W6A738_9MOLU</name>
<dbReference type="OrthoDB" id="391939at2"/>
<evidence type="ECO:0000259" key="4">
    <source>
        <dbReference type="PROSITE" id="PS51071"/>
    </source>
</evidence>
<dbReference type="PROSITE" id="PS51071">
    <property type="entry name" value="HTH_RPIR"/>
    <property type="match status" value="1"/>
</dbReference>
<sequence length="284" mass="32621">MKNNFSSLIKKNTDKFSKKENKIIEYINNNLDKIDFILLNDIIENCDIGYSTFYGFLKKIKLDNFKALILSVKKDLIDNEIASNFIKNGAEESLILVHYFKLLKLNSEKFNHDLIEAIIKNIFKANHIYFIGLGESYLTAMLFSNRLSRFGFKTSVIDRESGQMLVKAMTMDKNDLLFAISMSGETKIILNAIEIAKENGTTIIGLSERGGHMEKLCDISALLQFIVSDKMLDEAYISNMLPMIYFIDVISKFIVEKDEKFIKHRQKTSDVISLKTKFSNNKNN</sequence>
<dbReference type="eggNOG" id="COG1737">
    <property type="taxonomic scope" value="Bacteria"/>
</dbReference>
<evidence type="ECO:0000313" key="7">
    <source>
        <dbReference type="Proteomes" id="UP000019267"/>
    </source>
</evidence>
<dbReference type="InterPro" id="IPR046348">
    <property type="entry name" value="SIS_dom_sf"/>
</dbReference>
<dbReference type="SUPFAM" id="SSF53697">
    <property type="entry name" value="SIS domain"/>
    <property type="match status" value="1"/>
</dbReference>
<keyword evidence="2" id="KW-0238">DNA-binding</keyword>
<evidence type="ECO:0000256" key="1">
    <source>
        <dbReference type="ARBA" id="ARBA00023015"/>
    </source>
</evidence>
<dbReference type="PANTHER" id="PTHR30514:SF21">
    <property type="entry name" value="RPIR-FAMILY TRANSCRIPTIONAL REGULATOR"/>
    <property type="match status" value="1"/>
</dbReference>
<dbReference type="PATRIC" id="fig|1276246.3.peg.439"/>
<keyword evidence="1" id="KW-0805">Transcription regulation</keyword>
<dbReference type="InterPro" id="IPR000281">
    <property type="entry name" value="HTH_RpiR"/>
</dbReference>
<reference evidence="6 7" key="1">
    <citation type="journal article" date="2014" name="Genome Biol. Evol.">
        <title>Molecular evolution of the substrate utilization strategies and putative virulence factors in mosquito-associated Spiroplasma species.</title>
        <authorList>
            <person name="Chang T.H."/>
            <person name="Lo W.S."/>
            <person name="Ku C."/>
            <person name="Chen L.L."/>
            <person name="Kuo C.H."/>
        </authorList>
    </citation>
    <scope>NUCLEOTIDE SEQUENCE [LARGE SCALE GENOMIC DNA]</scope>
    <source>
        <strain evidence="6">AES-1</strain>
    </source>
</reference>
<evidence type="ECO:0000313" key="6">
    <source>
        <dbReference type="EMBL" id="AHI52781.1"/>
    </source>
</evidence>
<dbReference type="SUPFAM" id="SSF46689">
    <property type="entry name" value="Homeodomain-like"/>
    <property type="match status" value="1"/>
</dbReference>
<dbReference type="InterPro" id="IPR035472">
    <property type="entry name" value="RpiR-like_SIS"/>
</dbReference>
<accession>W6A738</accession>
<evidence type="ECO:0000256" key="3">
    <source>
        <dbReference type="ARBA" id="ARBA00023163"/>
    </source>
</evidence>
<dbReference type="GO" id="GO:0003700">
    <property type="term" value="F:DNA-binding transcription factor activity"/>
    <property type="evidence" value="ECO:0007669"/>
    <property type="project" value="InterPro"/>
</dbReference>
<dbReference type="RefSeq" id="WP_025363018.1">
    <property type="nucleotide sequence ID" value="NZ_CP006681.1"/>
</dbReference>